<keyword evidence="1" id="KW-1133">Transmembrane helix</keyword>
<proteinExistence type="predicted"/>
<evidence type="ECO:0000256" key="1">
    <source>
        <dbReference type="SAM" id="Phobius"/>
    </source>
</evidence>
<evidence type="ECO:0000313" key="3">
    <source>
        <dbReference type="Proteomes" id="UP001304683"/>
    </source>
</evidence>
<keyword evidence="1" id="KW-0472">Membrane</keyword>
<dbReference type="RefSeq" id="WP_135224472.1">
    <property type="nucleotide sequence ID" value="NZ_CP132508.1"/>
</dbReference>
<protein>
    <recommendedName>
        <fullName evidence="4">Rod shape-determining protein MreD</fullName>
    </recommendedName>
</protein>
<dbReference type="Proteomes" id="UP001304683">
    <property type="component" value="Chromosome"/>
</dbReference>
<feature type="transmembrane region" description="Helical" evidence="1">
    <location>
        <begin position="140"/>
        <end position="157"/>
    </location>
</feature>
<accession>A0ABZ0QN93</accession>
<gene>
    <name evidence="2" type="ORF">Q5761_11450</name>
</gene>
<dbReference type="EMBL" id="CP132508">
    <property type="protein sequence ID" value="WPD18958.1"/>
    <property type="molecule type" value="Genomic_DNA"/>
</dbReference>
<keyword evidence="3" id="KW-1185">Reference proteome</keyword>
<organism evidence="2 3">
    <name type="scientific">Thermaerobacter composti</name>
    <dbReference type="NCBI Taxonomy" id="554949"/>
    <lineage>
        <taxon>Bacteria</taxon>
        <taxon>Bacillati</taxon>
        <taxon>Bacillota</taxon>
        <taxon>Clostridia</taxon>
        <taxon>Eubacteriales</taxon>
        <taxon>Clostridiales Family XVII. Incertae Sedis</taxon>
        <taxon>Thermaerobacter</taxon>
    </lineage>
</organism>
<sequence>MRRPARWALLALVALWLEATGVPSLGLPRLHLPLLLGVAAGLVYGPRQGLAVGGMAGLALDLWTGRLVGSWSLLHALAGWVGGKAGESLYRDVPGLSPALGVTATWLAETVRGLLVAGATGMPVTAVDLWAWSRTLVPELIAAAVVAPLVFRFVLWLQRREREARAFETLGGWRGGWP</sequence>
<name>A0ABZ0QN93_9FIRM</name>
<evidence type="ECO:0000313" key="2">
    <source>
        <dbReference type="EMBL" id="WPD18958.1"/>
    </source>
</evidence>
<reference evidence="2 3" key="1">
    <citation type="submission" date="2023-08" db="EMBL/GenBank/DDBJ databases">
        <title>Genome sequence of Thermaerobacter compostii strain Ins1, a spore-forming filamentous bacterium isolated from a deep geothermal reservoir.</title>
        <authorList>
            <person name="Bregnard D."/>
            <person name="Gonzalez D."/>
            <person name="Junier P."/>
        </authorList>
    </citation>
    <scope>NUCLEOTIDE SEQUENCE [LARGE SCALE GENOMIC DNA]</scope>
    <source>
        <strain evidence="2 3">Ins1</strain>
    </source>
</reference>
<keyword evidence="1" id="KW-0812">Transmembrane</keyword>
<evidence type="ECO:0008006" key="4">
    <source>
        <dbReference type="Google" id="ProtNLM"/>
    </source>
</evidence>